<reference evidence="3" key="1">
    <citation type="submission" date="2020-05" db="EMBL/GenBank/DDBJ databases">
        <authorList>
            <person name="Chiriac C."/>
            <person name="Salcher M."/>
            <person name="Ghai R."/>
            <person name="Kavagutti S V."/>
        </authorList>
    </citation>
    <scope>NUCLEOTIDE SEQUENCE</scope>
</reference>
<proteinExistence type="predicted"/>
<organism evidence="3">
    <name type="scientific">freshwater metagenome</name>
    <dbReference type="NCBI Taxonomy" id="449393"/>
    <lineage>
        <taxon>unclassified sequences</taxon>
        <taxon>metagenomes</taxon>
        <taxon>ecological metagenomes</taxon>
    </lineage>
</organism>
<protein>
    <submittedName>
        <fullName evidence="3">Unannotated protein</fullName>
    </submittedName>
</protein>
<dbReference type="EMBL" id="CAFBLX010000062">
    <property type="protein sequence ID" value="CAB4885573.1"/>
    <property type="molecule type" value="Genomic_DNA"/>
</dbReference>
<keyword evidence="2" id="KW-0812">Transmembrane</keyword>
<feature type="transmembrane region" description="Helical" evidence="2">
    <location>
        <begin position="74"/>
        <end position="93"/>
    </location>
</feature>
<evidence type="ECO:0000313" key="3">
    <source>
        <dbReference type="EMBL" id="CAB4885573.1"/>
    </source>
</evidence>
<dbReference type="AlphaFoldDB" id="A0A6J7F201"/>
<feature type="transmembrane region" description="Helical" evidence="2">
    <location>
        <begin position="43"/>
        <end position="68"/>
    </location>
</feature>
<gene>
    <name evidence="3" type="ORF">UFOPK3472_01206</name>
</gene>
<dbReference type="Pfam" id="PF14012">
    <property type="entry name" value="DUF4229"/>
    <property type="match status" value="1"/>
</dbReference>
<sequence>MGSPARPGNLELVSDATNADRSDPTSGNPTPGRSAKKSLAVDLAVYTFARLALVIVIAAIIIGVGLLFGIEVPILVAAIFGVLISLPLSLLLFKQMRIRVNESIAAVDEHRRTARADLQSKLRGEDGRK</sequence>
<name>A0A6J7F201_9ZZZZ</name>
<evidence type="ECO:0000256" key="2">
    <source>
        <dbReference type="SAM" id="Phobius"/>
    </source>
</evidence>
<evidence type="ECO:0000256" key="1">
    <source>
        <dbReference type="SAM" id="MobiDB-lite"/>
    </source>
</evidence>
<keyword evidence="2" id="KW-0472">Membrane</keyword>
<dbReference type="InterPro" id="IPR025323">
    <property type="entry name" value="DUF4229"/>
</dbReference>
<feature type="region of interest" description="Disordered" evidence="1">
    <location>
        <begin position="1"/>
        <end position="35"/>
    </location>
</feature>
<accession>A0A6J7F201</accession>
<keyword evidence="2" id="KW-1133">Transmembrane helix</keyword>